<feature type="transmembrane region" description="Helical" evidence="10">
    <location>
        <begin position="137"/>
        <end position="161"/>
    </location>
</feature>
<gene>
    <name evidence="12" type="ORF">CCH79_00017726</name>
</gene>
<feature type="transmembrane region" description="Helical" evidence="10">
    <location>
        <begin position="229"/>
        <end position="250"/>
    </location>
</feature>
<dbReference type="Pfam" id="PF00001">
    <property type="entry name" value="7tm_1"/>
    <property type="match status" value="2"/>
</dbReference>
<keyword evidence="7" id="KW-0325">Glycoprotein</keyword>
<feature type="transmembrane region" description="Helical" evidence="10">
    <location>
        <begin position="612"/>
        <end position="634"/>
    </location>
</feature>
<feature type="domain" description="G-protein coupled receptors family 1 profile" evidence="11">
    <location>
        <begin position="519"/>
        <end position="731"/>
    </location>
</feature>
<evidence type="ECO:0000313" key="13">
    <source>
        <dbReference type="Proteomes" id="UP000250572"/>
    </source>
</evidence>
<comment type="subcellular location">
    <subcellularLocation>
        <location evidence="1">Membrane</location>
        <topology evidence="1">Multi-pass membrane protein</topology>
    </subcellularLocation>
</comment>
<dbReference type="InterPro" id="IPR017452">
    <property type="entry name" value="GPCR_Rhodpsn_7TM"/>
</dbReference>
<dbReference type="Gene3D" id="1.20.1070.10">
    <property type="entry name" value="Rhodopsin 7-helix transmembrane proteins"/>
    <property type="match status" value="2"/>
</dbReference>
<name>A0A315V9W3_GAMAF</name>
<dbReference type="PANTHER" id="PTHR24232:SF85">
    <property type="entry name" value="G-PROTEIN COUPLED RECEPTOR 4"/>
    <property type="match status" value="1"/>
</dbReference>
<dbReference type="PANTHER" id="PTHR24232">
    <property type="entry name" value="G-PROTEIN COUPLED RECEPTOR"/>
    <property type="match status" value="1"/>
</dbReference>
<dbReference type="STRING" id="33528.ENSGAFP00000021958"/>
<keyword evidence="2 9" id="KW-0812">Transmembrane</keyword>
<comment type="caution">
    <text evidence="12">The sequence shown here is derived from an EMBL/GenBank/DDBJ whole genome shotgun (WGS) entry which is preliminary data.</text>
</comment>
<feature type="domain" description="G-protein coupled receptors family 1 profile" evidence="11">
    <location>
        <begin position="241"/>
        <end position="351"/>
    </location>
</feature>
<protein>
    <recommendedName>
        <fullName evidence="11">G-protein coupled receptors family 1 profile domain-containing protein</fullName>
    </recommendedName>
</protein>
<feature type="transmembrane region" description="Helical" evidence="10">
    <location>
        <begin position="73"/>
        <end position="97"/>
    </location>
</feature>
<feature type="transmembrane region" description="Helical" evidence="10">
    <location>
        <begin position="41"/>
        <end position="61"/>
    </location>
</feature>
<dbReference type="GO" id="GO:0007200">
    <property type="term" value="P:phospholipase C-activating G protein-coupled receptor signaling pathway"/>
    <property type="evidence" value="ECO:0007669"/>
    <property type="project" value="TreeGrafter"/>
</dbReference>
<accession>A0A315V9W3</accession>
<dbReference type="SUPFAM" id="SSF81321">
    <property type="entry name" value="Family A G protein-coupled receptor-like"/>
    <property type="match status" value="2"/>
</dbReference>
<evidence type="ECO:0000256" key="3">
    <source>
        <dbReference type="ARBA" id="ARBA00022989"/>
    </source>
</evidence>
<reference evidence="12 13" key="1">
    <citation type="journal article" date="2018" name="G3 (Bethesda)">
        <title>A High-Quality Reference Genome for the Invasive Mosquitofish Gambusia affinis Using a Chicago Library.</title>
        <authorList>
            <person name="Hoffberg S.L."/>
            <person name="Troendle N.J."/>
            <person name="Glenn T.C."/>
            <person name="Mahmud O."/>
            <person name="Louha S."/>
            <person name="Chalopin D."/>
            <person name="Bennetzen J.L."/>
            <person name="Mauricio R."/>
        </authorList>
    </citation>
    <scope>NUCLEOTIDE SEQUENCE [LARGE SCALE GENOMIC DNA]</scope>
    <source>
        <strain evidence="12">NE01/NJP1002.9</strain>
        <tissue evidence="12">Muscle</tissue>
    </source>
</reference>
<evidence type="ECO:0000256" key="4">
    <source>
        <dbReference type="ARBA" id="ARBA00023040"/>
    </source>
</evidence>
<evidence type="ECO:0000256" key="2">
    <source>
        <dbReference type="ARBA" id="ARBA00022692"/>
    </source>
</evidence>
<dbReference type="PROSITE" id="PS50262">
    <property type="entry name" value="G_PROTEIN_RECEP_F1_2"/>
    <property type="match status" value="2"/>
</dbReference>
<keyword evidence="3 10" id="KW-1133">Transmembrane helix</keyword>
<sequence length="801" mass="90963">MGFEDYLNVMIWMDVRVCFPFTLLAIGLCRMVHFDNLPAIYYTNLLTANAAQLITLIAAVETKDERFPNSTCLIIYGGVAMVSLYLRMIIALERCFFIVQLSFIRQTKCSLIICVSIWVFSMMLFPLLIFFDLISVIFVFALIPSVIFLLCPLGAFVSLSGFASGSAEGKRRIIATFVLLLINYSVTIVPPVISDLLATAGLHQTDQRFSHYLPLSLDTFCWRYETDSLFTIILLSIWGLLAPLVIYCLYSQIRSDRVVPVFIINLLISDIIQIICMIVNVGSLKDNFIIYSVIYYVYNGGVIASVFFITFIAVERYLLISWPFWYRFQRKLKVSASVSAVIWILCVYIGLNDGAWVASLLVLPIPLLIFFLVRSIKALSTSQSVPPDERRQIIAVLTVVLFAYLLTFLPQILKEFVFWGGWWWLWWDFNDPTYANLTSVSCTLLQLNPLTDLLLYILIKKWVLDKLLPFLNTSWNQSVGQSITNNRNVFVNNNGDEDEYTKRVFQYVDVLDWITICVGLPLTLVTIFANLSMVKKDHVAPVYVLNLLISDLIQFCSRIPMLLHKDPNGSFLYGFRFGLITSVGFMMCISLERYLMVAKPLWYKMRKNIKTSVLVCVAVWILSVIFILSVYLPLELKTSATILGLFLLLPLPLFILCLVGTIKALSEIRSVAPDEKHRIFSVLVVVLLTYILFFLPVVLCLVSEEVQKNVIFEAVAAVCQCLNPLADSALYIFLRKSAVSHQEASSLDRSDMYNGSFEESNMHNHNFNVTVYAYVGQLIVASIGLPLTVFAIFAVYLLVSK</sequence>
<keyword evidence="4 9" id="KW-0297">G-protein coupled receptor</keyword>
<organism evidence="12 13">
    <name type="scientific">Gambusia affinis</name>
    <name type="common">Western mosquitofish</name>
    <name type="synonym">Heterandria affinis</name>
    <dbReference type="NCBI Taxonomy" id="33528"/>
    <lineage>
        <taxon>Eukaryota</taxon>
        <taxon>Metazoa</taxon>
        <taxon>Chordata</taxon>
        <taxon>Craniata</taxon>
        <taxon>Vertebrata</taxon>
        <taxon>Euteleostomi</taxon>
        <taxon>Actinopterygii</taxon>
        <taxon>Neopterygii</taxon>
        <taxon>Teleostei</taxon>
        <taxon>Neoteleostei</taxon>
        <taxon>Acanthomorphata</taxon>
        <taxon>Ovalentaria</taxon>
        <taxon>Atherinomorphae</taxon>
        <taxon>Cyprinodontiformes</taxon>
        <taxon>Poeciliidae</taxon>
        <taxon>Poeciliinae</taxon>
        <taxon>Gambusia</taxon>
    </lineage>
</organism>
<evidence type="ECO:0000256" key="6">
    <source>
        <dbReference type="ARBA" id="ARBA00023170"/>
    </source>
</evidence>
<dbReference type="GO" id="GO:0035025">
    <property type="term" value="P:positive regulation of Rho protein signal transduction"/>
    <property type="evidence" value="ECO:0007669"/>
    <property type="project" value="TreeGrafter"/>
</dbReference>
<evidence type="ECO:0000256" key="9">
    <source>
        <dbReference type="RuleBase" id="RU000688"/>
    </source>
</evidence>
<dbReference type="PROSITE" id="PS00237">
    <property type="entry name" value="G_PROTEIN_RECEP_F1_1"/>
    <property type="match status" value="2"/>
</dbReference>
<evidence type="ECO:0000313" key="12">
    <source>
        <dbReference type="EMBL" id="PWA20114.1"/>
    </source>
</evidence>
<evidence type="ECO:0000256" key="10">
    <source>
        <dbReference type="SAM" id="Phobius"/>
    </source>
</evidence>
<keyword evidence="13" id="KW-1185">Reference proteome</keyword>
<comment type="similarity">
    <text evidence="9">Belongs to the G-protein coupled receptor 1 family.</text>
</comment>
<keyword evidence="8 9" id="KW-0807">Transducer</keyword>
<dbReference type="EMBL" id="NHOQ01001985">
    <property type="protein sequence ID" value="PWA20114.1"/>
    <property type="molecule type" value="Genomic_DNA"/>
</dbReference>
<evidence type="ECO:0000256" key="7">
    <source>
        <dbReference type="ARBA" id="ARBA00023180"/>
    </source>
</evidence>
<feature type="transmembrane region" description="Helical" evidence="10">
    <location>
        <begin position="288"/>
        <end position="314"/>
    </location>
</feature>
<feature type="transmembrane region" description="Helical" evidence="10">
    <location>
        <begin position="6"/>
        <end position="29"/>
    </location>
</feature>
<dbReference type="GO" id="GO:0004930">
    <property type="term" value="F:G protein-coupled receptor activity"/>
    <property type="evidence" value="ECO:0007669"/>
    <property type="project" value="UniProtKB-KW"/>
</dbReference>
<evidence type="ECO:0000256" key="1">
    <source>
        <dbReference type="ARBA" id="ARBA00004141"/>
    </source>
</evidence>
<evidence type="ECO:0000256" key="5">
    <source>
        <dbReference type="ARBA" id="ARBA00023136"/>
    </source>
</evidence>
<feature type="transmembrane region" description="Helical" evidence="10">
    <location>
        <begin position="393"/>
        <end position="413"/>
    </location>
</feature>
<proteinExistence type="inferred from homology"/>
<feature type="transmembrane region" description="Helical" evidence="10">
    <location>
        <begin position="679"/>
        <end position="699"/>
    </location>
</feature>
<feature type="transmembrane region" description="Helical" evidence="10">
    <location>
        <begin position="334"/>
        <end position="350"/>
    </location>
</feature>
<evidence type="ECO:0000259" key="11">
    <source>
        <dbReference type="PROSITE" id="PS50262"/>
    </source>
</evidence>
<dbReference type="AlphaFoldDB" id="A0A315V9W3"/>
<feature type="transmembrane region" description="Helical" evidence="10">
    <location>
        <begin position="510"/>
        <end position="531"/>
    </location>
</feature>
<dbReference type="InterPro" id="IPR000276">
    <property type="entry name" value="GPCR_Rhodpsn"/>
</dbReference>
<keyword evidence="5 10" id="KW-0472">Membrane</keyword>
<feature type="transmembrane region" description="Helical" evidence="10">
    <location>
        <begin position="356"/>
        <end position="373"/>
    </location>
</feature>
<feature type="transmembrane region" description="Helical" evidence="10">
    <location>
        <begin position="571"/>
        <end position="591"/>
    </location>
</feature>
<feature type="transmembrane region" description="Helical" evidence="10">
    <location>
        <begin position="771"/>
        <end position="799"/>
    </location>
</feature>
<keyword evidence="6 9" id="KW-0675">Receptor</keyword>
<feature type="transmembrane region" description="Helical" evidence="10">
    <location>
        <begin position="640"/>
        <end position="659"/>
    </location>
</feature>
<feature type="transmembrane region" description="Helical" evidence="10">
    <location>
        <begin position="173"/>
        <end position="193"/>
    </location>
</feature>
<evidence type="ECO:0000256" key="8">
    <source>
        <dbReference type="ARBA" id="ARBA00023224"/>
    </source>
</evidence>
<dbReference type="Proteomes" id="UP000250572">
    <property type="component" value="Unassembled WGS sequence"/>
</dbReference>
<feature type="transmembrane region" description="Helical" evidence="10">
    <location>
        <begin position="262"/>
        <end position="282"/>
    </location>
</feature>
<feature type="transmembrane region" description="Helical" evidence="10">
    <location>
        <begin position="109"/>
        <end position="131"/>
    </location>
</feature>
<dbReference type="PRINTS" id="PR00237">
    <property type="entry name" value="GPCRRHODOPSN"/>
</dbReference>
<dbReference type="GO" id="GO:0005886">
    <property type="term" value="C:plasma membrane"/>
    <property type="evidence" value="ECO:0007669"/>
    <property type="project" value="TreeGrafter"/>
</dbReference>